<dbReference type="InterPro" id="IPR001647">
    <property type="entry name" value="HTH_TetR"/>
</dbReference>
<keyword evidence="2 4" id="KW-0238">DNA-binding</keyword>
<reference evidence="6 7" key="1">
    <citation type="journal article" date="2019" name="Int. J. Syst. Evol. Microbiol.">
        <title>The Global Catalogue of Microorganisms (GCM) 10K type strain sequencing project: providing services to taxonomists for standard genome sequencing and annotation.</title>
        <authorList>
            <consortium name="The Broad Institute Genomics Platform"/>
            <consortium name="The Broad Institute Genome Sequencing Center for Infectious Disease"/>
            <person name="Wu L."/>
            <person name="Ma J."/>
        </authorList>
    </citation>
    <scope>NUCLEOTIDE SEQUENCE [LARGE SCALE GENOMIC DNA]</scope>
    <source>
        <strain evidence="6 7">JCM 15589</strain>
    </source>
</reference>
<dbReference type="Gene3D" id="1.10.357.10">
    <property type="entry name" value="Tetracycline Repressor, domain 2"/>
    <property type="match status" value="1"/>
</dbReference>
<evidence type="ECO:0000313" key="6">
    <source>
        <dbReference type="EMBL" id="GAA1719828.1"/>
    </source>
</evidence>
<proteinExistence type="predicted"/>
<dbReference type="PRINTS" id="PR00455">
    <property type="entry name" value="HTHTETR"/>
</dbReference>
<dbReference type="Pfam" id="PF00440">
    <property type="entry name" value="TetR_N"/>
    <property type="match status" value="1"/>
</dbReference>
<dbReference type="InterPro" id="IPR036271">
    <property type="entry name" value="Tet_transcr_reg_TetR-rel_C_sf"/>
</dbReference>
<evidence type="ECO:0000256" key="4">
    <source>
        <dbReference type="PROSITE-ProRule" id="PRU00335"/>
    </source>
</evidence>
<feature type="DNA-binding region" description="H-T-H motif" evidence="4">
    <location>
        <begin position="32"/>
        <end position="51"/>
    </location>
</feature>
<dbReference type="PANTHER" id="PTHR47506">
    <property type="entry name" value="TRANSCRIPTIONAL REGULATORY PROTEIN"/>
    <property type="match status" value="1"/>
</dbReference>
<evidence type="ECO:0000256" key="2">
    <source>
        <dbReference type="ARBA" id="ARBA00023125"/>
    </source>
</evidence>
<accession>A0ABN2J7Z6</accession>
<protein>
    <submittedName>
        <fullName evidence="6">TetR/AcrR family transcriptional regulator</fullName>
    </submittedName>
</protein>
<dbReference type="InterPro" id="IPR009057">
    <property type="entry name" value="Homeodomain-like_sf"/>
</dbReference>
<evidence type="ECO:0000259" key="5">
    <source>
        <dbReference type="PROSITE" id="PS50977"/>
    </source>
</evidence>
<sequence>MTSTDTGALSDSSRILAAAQRLFNESGVQAVGMDAIRAAAGVPLKRLYRAFPAKDALVQAVLEERDREFGETLSAYVDTHGDTPRGRILAVFDYLDEWFGQADFRGCVFINTAGELGAVSPAVTDIARTHKQALRDYLAELVADAGLPEDRADQLALLANGAMATAGIMGTRDPARQAREMARVLLAAR</sequence>
<dbReference type="PANTHER" id="PTHR47506:SF1">
    <property type="entry name" value="HTH-TYPE TRANSCRIPTIONAL REGULATOR YJDC"/>
    <property type="match status" value="1"/>
</dbReference>
<dbReference type="RefSeq" id="WP_344247104.1">
    <property type="nucleotide sequence ID" value="NZ_BAAAPM010000003.1"/>
</dbReference>
<evidence type="ECO:0000256" key="3">
    <source>
        <dbReference type="ARBA" id="ARBA00023163"/>
    </source>
</evidence>
<evidence type="ECO:0000313" key="7">
    <source>
        <dbReference type="Proteomes" id="UP001501138"/>
    </source>
</evidence>
<keyword evidence="3" id="KW-0804">Transcription</keyword>
<dbReference type="Proteomes" id="UP001501138">
    <property type="component" value="Unassembled WGS sequence"/>
</dbReference>
<dbReference type="PROSITE" id="PS50977">
    <property type="entry name" value="HTH_TETR_2"/>
    <property type="match status" value="1"/>
</dbReference>
<dbReference type="SUPFAM" id="SSF48498">
    <property type="entry name" value="Tetracyclin repressor-like, C-terminal domain"/>
    <property type="match status" value="1"/>
</dbReference>
<evidence type="ECO:0000256" key="1">
    <source>
        <dbReference type="ARBA" id="ARBA00023015"/>
    </source>
</evidence>
<dbReference type="EMBL" id="BAAAPM010000003">
    <property type="protein sequence ID" value="GAA1719828.1"/>
    <property type="molecule type" value="Genomic_DNA"/>
</dbReference>
<feature type="domain" description="HTH tetR-type" evidence="5">
    <location>
        <begin position="9"/>
        <end position="69"/>
    </location>
</feature>
<name>A0ABN2J7Z6_9MICO</name>
<gene>
    <name evidence="6" type="ORF">GCM10009809_14500</name>
</gene>
<keyword evidence="1" id="KW-0805">Transcription regulation</keyword>
<organism evidence="6 7">
    <name type="scientific">Isoptericola hypogeus</name>
    <dbReference type="NCBI Taxonomy" id="300179"/>
    <lineage>
        <taxon>Bacteria</taxon>
        <taxon>Bacillati</taxon>
        <taxon>Actinomycetota</taxon>
        <taxon>Actinomycetes</taxon>
        <taxon>Micrococcales</taxon>
        <taxon>Promicromonosporaceae</taxon>
        <taxon>Isoptericola</taxon>
    </lineage>
</organism>
<keyword evidence="7" id="KW-1185">Reference proteome</keyword>
<dbReference type="SUPFAM" id="SSF46689">
    <property type="entry name" value="Homeodomain-like"/>
    <property type="match status" value="1"/>
</dbReference>
<comment type="caution">
    <text evidence="6">The sequence shown here is derived from an EMBL/GenBank/DDBJ whole genome shotgun (WGS) entry which is preliminary data.</text>
</comment>